<dbReference type="InterPro" id="IPR050072">
    <property type="entry name" value="Peptidase_M20A"/>
</dbReference>
<dbReference type="GO" id="GO:0016787">
    <property type="term" value="F:hydrolase activity"/>
    <property type="evidence" value="ECO:0007669"/>
    <property type="project" value="UniProtKB-KW"/>
</dbReference>
<dbReference type="Pfam" id="PF01546">
    <property type="entry name" value="Peptidase_M20"/>
    <property type="match status" value="1"/>
</dbReference>
<dbReference type="AlphaFoldDB" id="A0A6B3C6H2"/>
<dbReference type="Gene3D" id="3.40.630.10">
    <property type="entry name" value="Zn peptidases"/>
    <property type="match status" value="1"/>
</dbReference>
<evidence type="ECO:0000256" key="3">
    <source>
        <dbReference type="PIRSR" id="PIRSR037238-1"/>
    </source>
</evidence>
<evidence type="ECO:0000256" key="2">
    <source>
        <dbReference type="ARBA" id="ARBA00022801"/>
    </source>
</evidence>
<dbReference type="PIRSF" id="PIRSF037238">
    <property type="entry name" value="Carboxypeptidase_G2"/>
    <property type="match status" value="1"/>
</dbReference>
<evidence type="ECO:0000256" key="1">
    <source>
        <dbReference type="ARBA" id="ARBA00022723"/>
    </source>
</evidence>
<dbReference type="InterPro" id="IPR036264">
    <property type="entry name" value="Bact_exopeptidase_dim_dom"/>
</dbReference>
<keyword evidence="2" id="KW-0378">Hydrolase</keyword>
<name>A0A6B3C6H2_9ACTN</name>
<feature type="domain" description="Peptidase M20 dimerisation" evidence="4">
    <location>
        <begin position="186"/>
        <end position="280"/>
    </location>
</feature>
<dbReference type="InterPro" id="IPR017150">
    <property type="entry name" value="Pept_M20_glutamate_carboxypep"/>
</dbReference>
<dbReference type="Gene3D" id="3.30.70.360">
    <property type="match status" value="1"/>
</dbReference>
<organism evidence="5">
    <name type="scientific">Streptomyces sp. SID12501</name>
    <dbReference type="NCBI Taxonomy" id="2706042"/>
    <lineage>
        <taxon>Bacteria</taxon>
        <taxon>Bacillati</taxon>
        <taxon>Actinomycetota</taxon>
        <taxon>Actinomycetes</taxon>
        <taxon>Kitasatosporales</taxon>
        <taxon>Streptomycetaceae</taxon>
        <taxon>Streptomyces</taxon>
    </lineage>
</organism>
<protein>
    <submittedName>
        <fullName evidence="5">M20 family metallopeptidase</fullName>
    </submittedName>
</protein>
<keyword evidence="1" id="KW-0479">Metal-binding</keyword>
<dbReference type="SUPFAM" id="SSF53187">
    <property type="entry name" value="Zn-dependent exopeptidases"/>
    <property type="match status" value="1"/>
</dbReference>
<evidence type="ECO:0000259" key="4">
    <source>
        <dbReference type="Pfam" id="PF07687"/>
    </source>
</evidence>
<dbReference type="GO" id="GO:0046872">
    <property type="term" value="F:metal ion binding"/>
    <property type="evidence" value="ECO:0007669"/>
    <property type="project" value="UniProtKB-KW"/>
</dbReference>
<evidence type="ECO:0000313" key="5">
    <source>
        <dbReference type="EMBL" id="NEC92451.1"/>
    </source>
</evidence>
<reference evidence="5" key="1">
    <citation type="submission" date="2020-01" db="EMBL/GenBank/DDBJ databases">
        <title>Insect and environment-associated Actinomycetes.</title>
        <authorList>
            <person name="Currrie C."/>
            <person name="Chevrette M."/>
            <person name="Carlson C."/>
            <person name="Stubbendieck R."/>
            <person name="Wendt-Pienkowski E."/>
        </authorList>
    </citation>
    <scope>NUCLEOTIDE SEQUENCE</scope>
    <source>
        <strain evidence="5">SID12501</strain>
    </source>
</reference>
<dbReference type="PANTHER" id="PTHR43808:SF9">
    <property type="entry name" value="BLL0789 PROTEIN"/>
    <property type="match status" value="1"/>
</dbReference>
<dbReference type="Pfam" id="PF07687">
    <property type="entry name" value="M20_dimer"/>
    <property type="match status" value="1"/>
</dbReference>
<feature type="active site" evidence="3">
    <location>
        <position position="89"/>
    </location>
</feature>
<comment type="caution">
    <text evidence="5">The sequence shown here is derived from an EMBL/GenBank/DDBJ whole genome shotgun (WGS) entry which is preliminary data.</text>
</comment>
<dbReference type="InterPro" id="IPR011650">
    <property type="entry name" value="Peptidase_M20_dimer"/>
</dbReference>
<feature type="active site" description="Proton acceptor" evidence="3">
    <location>
        <position position="150"/>
    </location>
</feature>
<dbReference type="CDD" id="cd03885">
    <property type="entry name" value="M20_CPDG2"/>
    <property type="match status" value="1"/>
</dbReference>
<accession>A0A6B3C6H2</accession>
<dbReference type="InterPro" id="IPR002933">
    <property type="entry name" value="Peptidase_M20"/>
</dbReference>
<gene>
    <name evidence="5" type="ORF">G3I71_43400</name>
</gene>
<dbReference type="SUPFAM" id="SSF55031">
    <property type="entry name" value="Bacterial exopeptidase dimerisation domain"/>
    <property type="match status" value="1"/>
</dbReference>
<sequence>MSLHDIESLARTALPEMTDDLRALVECETPSDDKELLTAGLTAIEAWAGRRLGPPDEAVRHDGGEHGDVLELLYRGTSQTSVLLLAHYDTVWPAGTLAEWPFTVTDDGRVSAPGAFDMKCGLVQAVWALRLLRERDLPRPTVRLLLNGDEEIGSPFSRPHIERLSEQVAATLVCEPAAGPDGDLKTARKGVGLFEVAVEGVEAHAGLDPYGGASAVHALAELVTRMAELGSREHGTTVNVGVIKGGTGRNVIAGHARCGVDVRISDPAEAARVDTELAALTASDPRVRVSVSGGWNRPAMVPTPASRLLFKQAQSVAAELGWTIRETGVGGASDGNFVSALRRPVLDGLGPVGGGAHARDEHVLLAHVPARTALLAGLLMVHAA</sequence>
<dbReference type="RefSeq" id="WP_164324115.1">
    <property type="nucleotide sequence ID" value="NZ_JAAGLU010000072.1"/>
</dbReference>
<dbReference type="EMBL" id="JAAGLU010000072">
    <property type="protein sequence ID" value="NEC92451.1"/>
    <property type="molecule type" value="Genomic_DNA"/>
</dbReference>
<proteinExistence type="predicted"/>
<dbReference type="PANTHER" id="PTHR43808">
    <property type="entry name" value="ACETYLORNITHINE DEACETYLASE"/>
    <property type="match status" value="1"/>
</dbReference>